<dbReference type="GO" id="GO:0003755">
    <property type="term" value="F:peptidyl-prolyl cis-trans isomerase activity"/>
    <property type="evidence" value="ECO:0007669"/>
    <property type="project" value="UniProtKB-KW"/>
</dbReference>
<feature type="repeat" description="WD" evidence="7">
    <location>
        <begin position="102"/>
        <end position="134"/>
    </location>
</feature>
<protein>
    <recommendedName>
        <fullName evidence="2">peptidylprolyl isomerase</fullName>
        <ecNumber evidence="2">5.2.1.8</ecNumber>
    </recommendedName>
</protein>
<evidence type="ECO:0000256" key="6">
    <source>
        <dbReference type="ARBA" id="ARBA00023235"/>
    </source>
</evidence>
<evidence type="ECO:0000256" key="7">
    <source>
        <dbReference type="PROSITE-ProRule" id="PRU00221"/>
    </source>
</evidence>
<proteinExistence type="predicted"/>
<keyword evidence="11" id="KW-1185">Reference proteome</keyword>
<evidence type="ECO:0000256" key="3">
    <source>
        <dbReference type="ARBA" id="ARBA00022574"/>
    </source>
</evidence>
<dbReference type="STRING" id="667725.A0A0L0FW23"/>
<evidence type="ECO:0000313" key="10">
    <source>
        <dbReference type="EMBL" id="KNC80761.1"/>
    </source>
</evidence>
<evidence type="ECO:0000259" key="9">
    <source>
        <dbReference type="PROSITE" id="PS50072"/>
    </source>
</evidence>
<dbReference type="InterPro" id="IPR015943">
    <property type="entry name" value="WD40/YVTN_repeat-like_dom_sf"/>
</dbReference>
<name>A0A0L0FW23_9EUKA</name>
<dbReference type="PROSITE" id="PS50072">
    <property type="entry name" value="CSA_PPIASE_2"/>
    <property type="match status" value="1"/>
</dbReference>
<feature type="repeat" description="WD" evidence="7">
    <location>
        <begin position="146"/>
        <end position="187"/>
    </location>
</feature>
<sequence length="664" mass="73840">MTTSSDEDVGPLPPGMDNRKRPNPSSSKGKGNDSDSDSDVGPMFPPKSKSKISGNDSDNDDDVVGPLPPGVGAPSEAGKKKALKYQHVYLENLPSAEMYERSYMHRDIVNDVVVTNKTNFIVTTSADGHLKFWKKGPQGIEFVKHFRAHMGSIVDATASNDGLMLASISDDKTVKIFDVINFDMINQIKLDYIPLACCWVHTDGAAKAVLAISDAAGPTIRLYDANIGEEGDPIKEINVHTQPVHLMALNQRLGVVVSVDRAGMVEYWSNSGAYTFPEKAVSFDSKMDTDLYEFIKCKTMPTSLAINESGELMALVAKDRKVRIYKIKTGKLYRVYDESLSVYSENQKTNPQLDSVDFGRRMAQEKEIENSPAFERINAVFDESGQFLLYPTMLGVKVIGIKTNTVVRVMGKHESTVRILRISLYQGKPVQAAATLSLEMQTSENPGLEALSTHDPTMFCTGYNKNRFFLFSRRDREETEGEHGRDVYNEKPSREDMIAATDSQVKASWPSQAIIHTSYGDVHVSLFPDECPKTVENFVTHSRNGYYDNLIFHRVIKSFMIQTGDPEGDGTGGESIWGAEFEDEISPKLRHDRPFTLSMANAGPGTNGSQFFITVVPTPWLDDKHTVFGRVTRGMDITMKISNVPCDKFARPNETIRILNISFD</sequence>
<gene>
    <name evidence="10" type="ORF">SARC_06888</name>
</gene>
<dbReference type="InterPro" id="IPR044666">
    <property type="entry name" value="Cyclophilin_A-like"/>
</dbReference>
<dbReference type="FunFam" id="2.40.100.10:FF:000003">
    <property type="entry name" value="Peptidylprolyl isomerase domain and WD repeat-containing 1"/>
    <property type="match status" value="1"/>
</dbReference>
<dbReference type="PANTHER" id="PTHR45625">
    <property type="entry name" value="PEPTIDYL-PROLYL CIS-TRANS ISOMERASE-RELATED"/>
    <property type="match status" value="1"/>
</dbReference>
<dbReference type="EC" id="5.2.1.8" evidence="2"/>
<evidence type="ECO:0000256" key="1">
    <source>
        <dbReference type="ARBA" id="ARBA00000971"/>
    </source>
</evidence>
<evidence type="ECO:0000256" key="4">
    <source>
        <dbReference type="ARBA" id="ARBA00022737"/>
    </source>
</evidence>
<keyword evidence="3 7" id="KW-0853">WD repeat</keyword>
<evidence type="ECO:0000313" key="11">
    <source>
        <dbReference type="Proteomes" id="UP000054560"/>
    </source>
</evidence>
<dbReference type="PRINTS" id="PR00153">
    <property type="entry name" value="CSAPPISMRASE"/>
</dbReference>
<dbReference type="Pfam" id="PF00400">
    <property type="entry name" value="WD40"/>
    <property type="match status" value="2"/>
</dbReference>
<organism evidence="10 11">
    <name type="scientific">Sphaeroforma arctica JP610</name>
    <dbReference type="NCBI Taxonomy" id="667725"/>
    <lineage>
        <taxon>Eukaryota</taxon>
        <taxon>Ichthyosporea</taxon>
        <taxon>Ichthyophonida</taxon>
        <taxon>Sphaeroforma</taxon>
    </lineage>
</organism>
<comment type="catalytic activity">
    <reaction evidence="1">
        <text>[protein]-peptidylproline (omega=180) = [protein]-peptidylproline (omega=0)</text>
        <dbReference type="Rhea" id="RHEA:16237"/>
        <dbReference type="Rhea" id="RHEA-COMP:10747"/>
        <dbReference type="Rhea" id="RHEA-COMP:10748"/>
        <dbReference type="ChEBI" id="CHEBI:83833"/>
        <dbReference type="ChEBI" id="CHEBI:83834"/>
        <dbReference type="EC" id="5.2.1.8"/>
    </reaction>
</comment>
<evidence type="ECO:0000256" key="5">
    <source>
        <dbReference type="ARBA" id="ARBA00023110"/>
    </source>
</evidence>
<dbReference type="OrthoDB" id="10264753at2759"/>
<dbReference type="PROSITE" id="PS50082">
    <property type="entry name" value="WD_REPEATS_2"/>
    <property type="match status" value="2"/>
</dbReference>
<dbReference type="Pfam" id="PF00160">
    <property type="entry name" value="Pro_isomerase"/>
    <property type="match status" value="1"/>
</dbReference>
<dbReference type="PANTHER" id="PTHR45625:SF4">
    <property type="entry name" value="PEPTIDYLPROLYL ISOMERASE DOMAIN AND WD REPEAT-CONTAINING PROTEIN 1"/>
    <property type="match status" value="1"/>
</dbReference>
<dbReference type="Gene3D" id="2.40.100.10">
    <property type="entry name" value="Cyclophilin-like"/>
    <property type="match status" value="1"/>
</dbReference>
<dbReference type="SUPFAM" id="SSF50978">
    <property type="entry name" value="WD40 repeat-like"/>
    <property type="match status" value="1"/>
</dbReference>
<dbReference type="GeneID" id="25907392"/>
<dbReference type="SMART" id="SM00320">
    <property type="entry name" value="WD40"/>
    <property type="match status" value="4"/>
</dbReference>
<dbReference type="Gene3D" id="2.130.10.10">
    <property type="entry name" value="YVTN repeat-like/Quinoprotein amine dehydrogenase"/>
    <property type="match status" value="1"/>
</dbReference>
<dbReference type="InterPro" id="IPR001680">
    <property type="entry name" value="WD40_rpt"/>
</dbReference>
<keyword evidence="4" id="KW-0677">Repeat</keyword>
<dbReference type="PROSITE" id="PS00170">
    <property type="entry name" value="CSA_PPIASE_1"/>
    <property type="match status" value="1"/>
</dbReference>
<evidence type="ECO:0000256" key="2">
    <source>
        <dbReference type="ARBA" id="ARBA00013194"/>
    </source>
</evidence>
<dbReference type="InterPro" id="IPR029000">
    <property type="entry name" value="Cyclophilin-like_dom_sf"/>
</dbReference>
<dbReference type="AlphaFoldDB" id="A0A0L0FW23"/>
<dbReference type="GO" id="GO:0006457">
    <property type="term" value="P:protein folding"/>
    <property type="evidence" value="ECO:0007669"/>
    <property type="project" value="InterPro"/>
</dbReference>
<dbReference type="GO" id="GO:0005634">
    <property type="term" value="C:nucleus"/>
    <property type="evidence" value="ECO:0007669"/>
    <property type="project" value="UniProtKB-ARBA"/>
</dbReference>
<dbReference type="RefSeq" id="XP_014154663.1">
    <property type="nucleotide sequence ID" value="XM_014299188.1"/>
</dbReference>
<dbReference type="CDD" id="cd01927">
    <property type="entry name" value="cyclophilin_WD40"/>
    <property type="match status" value="1"/>
</dbReference>
<feature type="domain" description="PPIase cyclophilin-type" evidence="9">
    <location>
        <begin position="509"/>
        <end position="663"/>
    </location>
</feature>
<dbReference type="eggNOG" id="KOG0882">
    <property type="taxonomic scope" value="Eukaryota"/>
</dbReference>
<evidence type="ECO:0000256" key="8">
    <source>
        <dbReference type="SAM" id="MobiDB-lite"/>
    </source>
</evidence>
<dbReference type="InterPro" id="IPR036322">
    <property type="entry name" value="WD40_repeat_dom_sf"/>
</dbReference>
<keyword evidence="6" id="KW-0413">Isomerase</keyword>
<reference evidence="10 11" key="1">
    <citation type="submission" date="2011-02" db="EMBL/GenBank/DDBJ databases">
        <title>The Genome Sequence of Sphaeroforma arctica JP610.</title>
        <authorList>
            <consortium name="The Broad Institute Genome Sequencing Platform"/>
            <person name="Russ C."/>
            <person name="Cuomo C."/>
            <person name="Young S.K."/>
            <person name="Zeng Q."/>
            <person name="Gargeya S."/>
            <person name="Alvarado L."/>
            <person name="Berlin A."/>
            <person name="Chapman S.B."/>
            <person name="Chen Z."/>
            <person name="Freedman E."/>
            <person name="Gellesch M."/>
            <person name="Goldberg J."/>
            <person name="Griggs A."/>
            <person name="Gujja S."/>
            <person name="Heilman E."/>
            <person name="Heiman D."/>
            <person name="Howarth C."/>
            <person name="Mehta T."/>
            <person name="Neiman D."/>
            <person name="Pearson M."/>
            <person name="Roberts A."/>
            <person name="Saif S."/>
            <person name="Shea T."/>
            <person name="Shenoy N."/>
            <person name="Sisk P."/>
            <person name="Stolte C."/>
            <person name="Sykes S."/>
            <person name="White J."/>
            <person name="Yandava C."/>
            <person name="Burger G."/>
            <person name="Gray M.W."/>
            <person name="Holland P.W.H."/>
            <person name="King N."/>
            <person name="Lang F.B.F."/>
            <person name="Roger A.J."/>
            <person name="Ruiz-Trillo I."/>
            <person name="Haas B."/>
            <person name="Nusbaum C."/>
            <person name="Birren B."/>
        </authorList>
    </citation>
    <scope>NUCLEOTIDE SEQUENCE [LARGE SCALE GENOMIC DNA]</scope>
    <source>
        <strain evidence="10 11">JP610</strain>
    </source>
</reference>
<feature type="region of interest" description="Disordered" evidence="8">
    <location>
        <begin position="1"/>
        <end position="78"/>
    </location>
</feature>
<accession>A0A0L0FW23</accession>
<dbReference type="EMBL" id="KQ242111">
    <property type="protein sequence ID" value="KNC80761.1"/>
    <property type="molecule type" value="Genomic_DNA"/>
</dbReference>
<dbReference type="SUPFAM" id="SSF50891">
    <property type="entry name" value="Cyclophilin-like"/>
    <property type="match status" value="1"/>
</dbReference>
<keyword evidence="5" id="KW-0697">Rotamase</keyword>
<dbReference type="InterPro" id="IPR020892">
    <property type="entry name" value="Cyclophilin-type_PPIase_CS"/>
</dbReference>
<dbReference type="InterPro" id="IPR002130">
    <property type="entry name" value="Cyclophilin-type_PPIase_dom"/>
</dbReference>
<dbReference type="Proteomes" id="UP000054560">
    <property type="component" value="Unassembled WGS sequence"/>
</dbReference>